<accession>A0AAE0YMV2</accession>
<organism evidence="1 2">
    <name type="scientific">Elysia crispata</name>
    <name type="common">lettuce slug</name>
    <dbReference type="NCBI Taxonomy" id="231223"/>
    <lineage>
        <taxon>Eukaryota</taxon>
        <taxon>Metazoa</taxon>
        <taxon>Spiralia</taxon>
        <taxon>Lophotrochozoa</taxon>
        <taxon>Mollusca</taxon>
        <taxon>Gastropoda</taxon>
        <taxon>Heterobranchia</taxon>
        <taxon>Euthyneura</taxon>
        <taxon>Panpulmonata</taxon>
        <taxon>Sacoglossa</taxon>
        <taxon>Placobranchoidea</taxon>
        <taxon>Plakobranchidae</taxon>
        <taxon>Elysia</taxon>
    </lineage>
</organism>
<dbReference type="AlphaFoldDB" id="A0AAE0YMV2"/>
<dbReference type="EMBL" id="JAWDGP010005809">
    <property type="protein sequence ID" value="KAK3751739.1"/>
    <property type="molecule type" value="Genomic_DNA"/>
</dbReference>
<comment type="caution">
    <text evidence="1">The sequence shown here is derived from an EMBL/GenBank/DDBJ whole genome shotgun (WGS) entry which is preliminary data.</text>
</comment>
<evidence type="ECO:0000313" key="1">
    <source>
        <dbReference type="EMBL" id="KAK3751739.1"/>
    </source>
</evidence>
<proteinExistence type="predicted"/>
<evidence type="ECO:0000313" key="2">
    <source>
        <dbReference type="Proteomes" id="UP001283361"/>
    </source>
</evidence>
<sequence length="90" mass="9858">MRSQTLELDALITLCYPAETRTVHSTAPKVIPVMDHKSSGSEQPSMHCFDERFSETNFLAEDPGTSTLPGLSSLDVGSGCLPYTTRNERP</sequence>
<reference evidence="1" key="1">
    <citation type="journal article" date="2023" name="G3 (Bethesda)">
        <title>A reference genome for the long-term kleptoplast-retaining sea slug Elysia crispata morphotype clarki.</title>
        <authorList>
            <person name="Eastman K.E."/>
            <person name="Pendleton A.L."/>
            <person name="Shaikh M.A."/>
            <person name="Suttiyut T."/>
            <person name="Ogas R."/>
            <person name="Tomko P."/>
            <person name="Gavelis G."/>
            <person name="Widhalm J.R."/>
            <person name="Wisecaver J.H."/>
        </authorList>
    </citation>
    <scope>NUCLEOTIDE SEQUENCE</scope>
    <source>
        <strain evidence="1">ECLA1</strain>
    </source>
</reference>
<name>A0AAE0YMV2_9GAST</name>
<protein>
    <submittedName>
        <fullName evidence="1">Uncharacterized protein</fullName>
    </submittedName>
</protein>
<keyword evidence="2" id="KW-1185">Reference proteome</keyword>
<dbReference type="Proteomes" id="UP001283361">
    <property type="component" value="Unassembled WGS sequence"/>
</dbReference>
<gene>
    <name evidence="1" type="ORF">RRG08_065644</name>
</gene>